<reference evidence="4 5" key="1">
    <citation type="journal article" date="2019" name="Environ. Microbiol.">
        <title>Genomics insights into ecotype formation of ammonia-oxidizing archaea in the deep ocean.</title>
        <authorList>
            <person name="Wang Y."/>
            <person name="Huang J.M."/>
            <person name="Cui G.J."/>
            <person name="Nunoura T."/>
            <person name="Takaki Y."/>
            <person name="Li W.L."/>
            <person name="Li J."/>
            <person name="Gao Z.M."/>
            <person name="Takai K."/>
            <person name="Zhang A.Q."/>
            <person name="Stepanauskas R."/>
        </authorList>
    </citation>
    <scope>NUCLEOTIDE SEQUENCE [LARGE SCALE GENOMIC DNA]</scope>
    <source>
        <strain evidence="1 6">L14</strain>
        <strain evidence="2 5">L15a</strain>
        <strain evidence="3 4">T3L1</strain>
    </source>
</reference>
<gene>
    <name evidence="3" type="ORF">HX854_07870</name>
    <name evidence="2" type="ORF">HX858_02465</name>
    <name evidence="1" type="ORF">HX860_04640</name>
</gene>
<accession>A0A7K4M8E1</accession>
<dbReference type="AlphaFoldDB" id="A0A7K4M8E1"/>
<dbReference type="EMBL" id="JACATC010000015">
    <property type="protein sequence ID" value="NWJ84620.1"/>
    <property type="molecule type" value="Genomic_DNA"/>
</dbReference>
<dbReference type="Proteomes" id="UP000587702">
    <property type="component" value="Unassembled WGS sequence"/>
</dbReference>
<proteinExistence type="predicted"/>
<reference evidence="1" key="2">
    <citation type="submission" date="2020-06" db="EMBL/GenBank/DDBJ databases">
        <authorList>
            <person name="Wang Y."/>
        </authorList>
    </citation>
    <scope>NUCLEOTIDE SEQUENCE</scope>
    <source>
        <strain evidence="1">L14</strain>
        <strain evidence="2">L15a</strain>
        <strain evidence="3">T3L1</strain>
    </source>
</reference>
<dbReference type="EMBL" id="JACATI010000004">
    <property type="protein sequence ID" value="NWJ20342.1"/>
    <property type="molecule type" value="Genomic_DNA"/>
</dbReference>
<dbReference type="Proteomes" id="UP000520052">
    <property type="component" value="Unassembled WGS sequence"/>
</dbReference>
<sequence>MNHQQLIDTIMNNDKNIRFTTICNMVGDIEVTGQSEGIEKFLTTEETKENLESAAQAWLHARKTIAKKIGKGLYTLTAYEKLKRVTVPLEDGFLLLATMDNTCDQTQTIDGILKLVHNHA</sequence>
<comment type="caution">
    <text evidence="1">The sequence shown here is derived from an EMBL/GenBank/DDBJ whole genome shotgun (WGS) entry which is preliminary data.</text>
</comment>
<evidence type="ECO:0000313" key="4">
    <source>
        <dbReference type="Proteomes" id="UP000520052"/>
    </source>
</evidence>
<evidence type="ECO:0000313" key="3">
    <source>
        <dbReference type="EMBL" id="NWJ84620.1"/>
    </source>
</evidence>
<organism evidence="1 6">
    <name type="scientific">Marine Group I thaumarchaeote</name>
    <dbReference type="NCBI Taxonomy" id="2511932"/>
    <lineage>
        <taxon>Archaea</taxon>
        <taxon>Nitrososphaerota</taxon>
        <taxon>Marine Group I</taxon>
    </lineage>
</organism>
<evidence type="ECO:0000313" key="6">
    <source>
        <dbReference type="Proteomes" id="UP000587702"/>
    </source>
</evidence>
<protein>
    <recommendedName>
        <fullName evidence="7">Roadblock/LC7 domain-containing protein</fullName>
    </recommendedName>
</protein>
<evidence type="ECO:0008006" key="7">
    <source>
        <dbReference type="Google" id="ProtNLM"/>
    </source>
</evidence>
<dbReference type="EMBL" id="JACATH010000002">
    <property type="protein sequence ID" value="NWJ56620.1"/>
    <property type="molecule type" value="Genomic_DNA"/>
</dbReference>
<evidence type="ECO:0000313" key="5">
    <source>
        <dbReference type="Proteomes" id="UP000575480"/>
    </source>
</evidence>
<evidence type="ECO:0000313" key="2">
    <source>
        <dbReference type="EMBL" id="NWJ56620.1"/>
    </source>
</evidence>
<name>A0A7K4M8E1_9ARCH</name>
<evidence type="ECO:0000313" key="1">
    <source>
        <dbReference type="EMBL" id="NWJ20342.1"/>
    </source>
</evidence>
<dbReference type="Proteomes" id="UP000575480">
    <property type="component" value="Unassembled WGS sequence"/>
</dbReference>